<dbReference type="InterPro" id="IPR044068">
    <property type="entry name" value="CB"/>
</dbReference>
<dbReference type="InterPro" id="IPR013762">
    <property type="entry name" value="Integrase-like_cat_sf"/>
</dbReference>
<dbReference type="PANTHER" id="PTHR30349">
    <property type="entry name" value="PHAGE INTEGRASE-RELATED"/>
    <property type="match status" value="1"/>
</dbReference>
<dbReference type="AlphaFoldDB" id="A0A8J2YTM6"/>
<evidence type="ECO:0000256" key="1">
    <source>
        <dbReference type="ARBA" id="ARBA00008857"/>
    </source>
</evidence>
<name>A0A8J2YTM6_9PROT</name>
<dbReference type="Gene3D" id="1.10.150.130">
    <property type="match status" value="1"/>
</dbReference>
<feature type="domain" description="Tyr recombinase" evidence="6">
    <location>
        <begin position="167"/>
        <end position="437"/>
    </location>
</feature>
<evidence type="ECO:0000256" key="2">
    <source>
        <dbReference type="ARBA" id="ARBA00022908"/>
    </source>
</evidence>
<evidence type="ECO:0000259" key="6">
    <source>
        <dbReference type="PROSITE" id="PS51898"/>
    </source>
</evidence>
<feature type="domain" description="Core-binding (CB)" evidence="7">
    <location>
        <begin position="39"/>
        <end position="128"/>
    </location>
</feature>
<reference evidence="8" key="1">
    <citation type="journal article" date="2014" name="Int. J. Syst. Evol. Microbiol.">
        <title>Complete genome sequence of Corynebacterium casei LMG S-19264T (=DSM 44701T), isolated from a smear-ripened cheese.</title>
        <authorList>
            <consortium name="US DOE Joint Genome Institute (JGI-PGF)"/>
            <person name="Walter F."/>
            <person name="Albersmeier A."/>
            <person name="Kalinowski J."/>
            <person name="Ruckert C."/>
        </authorList>
    </citation>
    <scope>NUCLEOTIDE SEQUENCE</scope>
    <source>
        <strain evidence="8">CGMCC 1.15725</strain>
    </source>
</reference>
<dbReference type="Pfam" id="PF02899">
    <property type="entry name" value="Phage_int_SAM_1"/>
    <property type="match status" value="1"/>
</dbReference>
<evidence type="ECO:0000313" key="8">
    <source>
        <dbReference type="EMBL" id="GGF18105.1"/>
    </source>
</evidence>
<dbReference type="GO" id="GO:0006310">
    <property type="term" value="P:DNA recombination"/>
    <property type="evidence" value="ECO:0007669"/>
    <property type="project" value="UniProtKB-KW"/>
</dbReference>
<proteinExistence type="inferred from homology"/>
<reference evidence="8" key="2">
    <citation type="submission" date="2020-09" db="EMBL/GenBank/DDBJ databases">
        <authorList>
            <person name="Sun Q."/>
            <person name="Zhou Y."/>
        </authorList>
    </citation>
    <scope>NUCLEOTIDE SEQUENCE</scope>
    <source>
        <strain evidence="8">CGMCC 1.15725</strain>
    </source>
</reference>
<comment type="similarity">
    <text evidence="1">Belongs to the 'phage' integrase family.</text>
</comment>
<keyword evidence="4" id="KW-0233">DNA recombination</keyword>
<evidence type="ECO:0000256" key="5">
    <source>
        <dbReference type="PROSITE-ProRule" id="PRU01248"/>
    </source>
</evidence>
<evidence type="ECO:0000256" key="4">
    <source>
        <dbReference type="ARBA" id="ARBA00023172"/>
    </source>
</evidence>
<dbReference type="GO" id="GO:0003677">
    <property type="term" value="F:DNA binding"/>
    <property type="evidence" value="ECO:0007669"/>
    <property type="project" value="UniProtKB-UniRule"/>
</dbReference>
<dbReference type="InterPro" id="IPR050090">
    <property type="entry name" value="Tyrosine_recombinase_XerCD"/>
</dbReference>
<keyword evidence="9" id="KW-1185">Reference proteome</keyword>
<evidence type="ECO:0000259" key="7">
    <source>
        <dbReference type="PROSITE" id="PS51900"/>
    </source>
</evidence>
<evidence type="ECO:0008006" key="10">
    <source>
        <dbReference type="Google" id="ProtNLM"/>
    </source>
</evidence>
<accession>A0A8J2YTM6</accession>
<dbReference type="InterPro" id="IPR011010">
    <property type="entry name" value="DNA_brk_join_enz"/>
</dbReference>
<dbReference type="InterPro" id="IPR002104">
    <property type="entry name" value="Integrase_catalytic"/>
</dbReference>
<dbReference type="RefSeq" id="WP_189046150.1">
    <property type="nucleotide sequence ID" value="NZ_BMJQ01000006.1"/>
</dbReference>
<keyword evidence="3 5" id="KW-0238">DNA-binding</keyword>
<dbReference type="PANTHER" id="PTHR30349:SF64">
    <property type="entry name" value="PROPHAGE INTEGRASE INTD-RELATED"/>
    <property type="match status" value="1"/>
</dbReference>
<evidence type="ECO:0000256" key="3">
    <source>
        <dbReference type="ARBA" id="ARBA00023125"/>
    </source>
</evidence>
<dbReference type="PROSITE" id="PS51898">
    <property type="entry name" value="TYR_RECOMBINASE"/>
    <property type="match status" value="1"/>
</dbReference>
<dbReference type="SUPFAM" id="SSF56349">
    <property type="entry name" value="DNA breaking-rejoining enzymes"/>
    <property type="match status" value="1"/>
</dbReference>
<dbReference type="GO" id="GO:0015074">
    <property type="term" value="P:DNA integration"/>
    <property type="evidence" value="ECO:0007669"/>
    <property type="project" value="UniProtKB-KW"/>
</dbReference>
<dbReference type="Proteomes" id="UP000646365">
    <property type="component" value="Unassembled WGS sequence"/>
</dbReference>
<dbReference type="EMBL" id="BMJQ01000006">
    <property type="protein sequence ID" value="GGF18105.1"/>
    <property type="molecule type" value="Genomic_DNA"/>
</dbReference>
<dbReference type="SUPFAM" id="SSF47823">
    <property type="entry name" value="lambda integrase-like, N-terminal domain"/>
    <property type="match status" value="1"/>
</dbReference>
<comment type="caution">
    <text evidence="8">The sequence shown here is derived from an EMBL/GenBank/DDBJ whole genome shotgun (WGS) entry which is preliminary data.</text>
</comment>
<dbReference type="InterPro" id="IPR010998">
    <property type="entry name" value="Integrase_recombinase_N"/>
</dbReference>
<evidence type="ECO:0000313" key="9">
    <source>
        <dbReference type="Proteomes" id="UP000646365"/>
    </source>
</evidence>
<protein>
    <recommendedName>
        <fullName evidence="10">Core-binding (CB) domain-containing protein</fullName>
    </recommendedName>
</protein>
<keyword evidence="2" id="KW-0229">DNA integration</keyword>
<dbReference type="InterPro" id="IPR004107">
    <property type="entry name" value="Integrase_SAM-like_N"/>
</dbReference>
<gene>
    <name evidence="8" type="ORF">GCM10011611_24950</name>
</gene>
<organism evidence="8 9">
    <name type="scientific">Aliidongia dinghuensis</name>
    <dbReference type="NCBI Taxonomy" id="1867774"/>
    <lineage>
        <taxon>Bacteria</taxon>
        <taxon>Pseudomonadati</taxon>
        <taxon>Pseudomonadota</taxon>
        <taxon>Alphaproteobacteria</taxon>
        <taxon>Rhodospirillales</taxon>
        <taxon>Dongiaceae</taxon>
        <taxon>Aliidongia</taxon>
    </lineage>
</organism>
<dbReference type="PROSITE" id="PS51900">
    <property type="entry name" value="CB"/>
    <property type="match status" value="1"/>
</dbReference>
<dbReference type="Gene3D" id="1.10.443.10">
    <property type="entry name" value="Intergrase catalytic core"/>
    <property type="match status" value="1"/>
</dbReference>
<sequence>MPERITLPVLDALPDYIPSDIAKIVAHPNGFRTIADDDGIPIPAVGHFLRDQRSESTRNAYREDVAEFLLALMDSGGVEFADATFSHTLFTAYLKSLCTTLGQNGRKRRKSTVTRRMAGLRNFFEHAKEEGHIDVGFDWKRINRIPSDLFKASTISDAQRLLEGRSKKVRFIPTRHVARVLSEFGPTLSENSIVGDYWKPVRNRLTAEISYSCGTRIDEITHLLVNQIPRPRQFSPDRAYDPDFEFWLREQPSVPVRLAWTKRLVERTCLVPADLQWAIWWYIEVERAAVLEDARKRLGRDEWQRRCFDKTGRHGWLFLNGSAAADAYVGGRFTANALSKIMAKCVVRAGLFKEEAIPDPESGEPILEIVPNYSFHDWRHTFAILQYLSKWIHGGRTKAAEDAAIRHVQTLLGHASPETTRNWYLDVARACEAEISDRFENRFAGLRGIA</sequence>